<dbReference type="EMBL" id="JAVDVI010000005">
    <property type="protein sequence ID" value="MDR6967484.1"/>
    <property type="molecule type" value="Genomic_DNA"/>
</dbReference>
<dbReference type="PANTHER" id="PTHR32182">
    <property type="entry name" value="DNA REPLICATION AND REPAIR PROTEIN RECF"/>
    <property type="match status" value="1"/>
</dbReference>
<proteinExistence type="predicted"/>
<protein>
    <recommendedName>
        <fullName evidence="3">AAA domain-containing protein</fullName>
    </recommendedName>
</protein>
<dbReference type="InterPro" id="IPR027417">
    <property type="entry name" value="P-loop_NTPase"/>
</dbReference>
<evidence type="ECO:0000313" key="1">
    <source>
        <dbReference type="EMBL" id="MDR6967484.1"/>
    </source>
</evidence>
<reference evidence="1 2" key="1">
    <citation type="submission" date="2023-07" db="EMBL/GenBank/DDBJ databases">
        <title>Sorghum-associated microbial communities from plants grown in Nebraska, USA.</title>
        <authorList>
            <person name="Schachtman D."/>
        </authorList>
    </citation>
    <scope>NUCLEOTIDE SEQUENCE [LARGE SCALE GENOMIC DNA]</scope>
    <source>
        <strain evidence="1 2">3773</strain>
    </source>
</reference>
<comment type="caution">
    <text evidence="1">The sequence shown here is derived from an EMBL/GenBank/DDBJ whole genome shotgun (WGS) entry which is preliminary data.</text>
</comment>
<dbReference type="RefSeq" id="WP_310025641.1">
    <property type="nucleotide sequence ID" value="NZ_JAVDVI010000005.1"/>
</dbReference>
<accession>A0ABU1TNF0</accession>
<name>A0ABU1TNF0_9FLAO</name>
<dbReference type="SUPFAM" id="SSF52540">
    <property type="entry name" value="P-loop containing nucleoside triphosphate hydrolases"/>
    <property type="match status" value="1"/>
</dbReference>
<dbReference type="Proteomes" id="UP001255185">
    <property type="component" value="Unassembled WGS sequence"/>
</dbReference>
<evidence type="ECO:0000313" key="2">
    <source>
        <dbReference type="Proteomes" id="UP001255185"/>
    </source>
</evidence>
<sequence length="780" mass="91852">MSFKLLAIRPLDGCNPKFLKNLEENQIYQFYNDYRFYFEDEDDSKDVIKIEKLEQSVPENFYGDDDIKINVSAIVGKNGSGKSSLVELYYTGLYNLSVIEKILVKKTEEIDKNINFSNIKNEVNDIINKLLVEEIKLKQYEINNLFDKLNIFNNSLSNKRQSIVKLPIDKEYERLLNLSKNGHFFTDDDLIELDKIINSSLIDDYISEDLRYEIYDFVNGLNIIAKDVKLQIFFEVNGKSSYLLEINNLKVTFKLFKKDKTADIFETPIELNQTEKKSLLKENFFYSLAINYSFYALNSIDLGRWLKNIFHKNDSYQMPVVLNPMRTDGFININTETSLTKSRFLYNLYHPLIVDKALETKDINGKKPLKLKLKLYQKKIVPTVMKDKFNAVSFAQLDTYSEYIDIINKVFKIGNIYTGTIIQNVCYEYIFNKIYKTVNYYKSYDRKKYLQAIGGNENDLFRELLLKIRDEDNSHITLKMKQVINFLKYYDKVVPELKTKDFLKDEFEINVKDYSDRLIRNVSECNSDNFSQFLIPSFFDYDLIFEDGSSFSQLSSGEKQLIYATNTILYHLLNIVSVHRNTDDKLNKYKYVNMIYDEIELYYHPDLQKKFLDYLLNEIKKLSIKNIEGINILLITHSPFILSDIPKQNILYLKTEEIEKEIEGKTKKVRIAIPQSIADKNSFGANITDLLADSFFIDDGLIGDFVKDKINQVIKWLNDDERDNDKKDDFKKIIELIDEPIVKYKIREKFDRLFANYDEIELLRKNAEKLGYNIEKNKNA</sequence>
<organism evidence="1 2">
    <name type="scientific">Flavobacterium arsenatis</name>
    <dbReference type="NCBI Taxonomy" id="1484332"/>
    <lineage>
        <taxon>Bacteria</taxon>
        <taxon>Pseudomonadati</taxon>
        <taxon>Bacteroidota</taxon>
        <taxon>Flavobacteriia</taxon>
        <taxon>Flavobacteriales</taxon>
        <taxon>Flavobacteriaceae</taxon>
        <taxon>Flavobacterium</taxon>
    </lineage>
</organism>
<dbReference type="PANTHER" id="PTHR32182:SF22">
    <property type="entry name" value="ATP-DEPENDENT ENDONUCLEASE, OLD FAMILY-RELATED"/>
    <property type="match status" value="1"/>
</dbReference>
<gene>
    <name evidence="1" type="ORF">J2X31_001495</name>
</gene>
<evidence type="ECO:0008006" key="3">
    <source>
        <dbReference type="Google" id="ProtNLM"/>
    </source>
</evidence>
<keyword evidence="2" id="KW-1185">Reference proteome</keyword>